<dbReference type="RefSeq" id="WP_269562335.1">
    <property type="nucleotide sequence ID" value="NZ_CP114769.1"/>
</dbReference>
<reference evidence="2 3" key="1">
    <citation type="submission" date="2022-12" db="EMBL/GenBank/DDBJ databases">
        <title>Hymenobacter canadensis sp. nov. isolated from lake water of the Cambridge Bay, Canada.</title>
        <authorList>
            <person name="Kim W.H."/>
            <person name="Lee Y.M."/>
        </authorList>
    </citation>
    <scope>NUCLEOTIDE SEQUENCE [LARGE SCALE GENOMIC DNA]</scope>
    <source>
        <strain evidence="2 3">PAMC 29467</strain>
        <plasmid evidence="2 3">unnamed2</plasmid>
    </source>
</reference>
<feature type="signal peptide" evidence="1">
    <location>
        <begin position="1"/>
        <end position="21"/>
    </location>
</feature>
<evidence type="ECO:0000313" key="2">
    <source>
        <dbReference type="EMBL" id="WBA44317.1"/>
    </source>
</evidence>
<dbReference type="Proteomes" id="UP001211005">
    <property type="component" value="Plasmid unnamed2"/>
</dbReference>
<keyword evidence="1" id="KW-0732">Signal</keyword>
<geneLocation type="plasmid" evidence="2 3">
    <name>unnamed2</name>
</geneLocation>
<organism evidence="2 3">
    <name type="scientific">Hymenobacter canadensis</name>
    <dbReference type="NCBI Taxonomy" id="2999067"/>
    <lineage>
        <taxon>Bacteria</taxon>
        <taxon>Pseudomonadati</taxon>
        <taxon>Bacteroidota</taxon>
        <taxon>Cytophagia</taxon>
        <taxon>Cytophagales</taxon>
        <taxon>Hymenobacteraceae</taxon>
        <taxon>Hymenobacter</taxon>
    </lineage>
</organism>
<sequence length="245" mass="28124">MYRVNAWLLGLLLLLANPALAFSLQPLPKNSEDPTTQYFTYRNEQIVRLRATEKDLKKGGGATFIKEMEAILETCYARLHASNDGPVYEMKELFRFELLTKQIHAARPKWSTLAHEQEFAFYQREDLRRAKERNKAAELQARIAARARHTADSLQQIVLARRHRIELDSLAALAKVQAIEEAEENRLVKKAYDDSVYFSHPGLVELDRRNGFRGLKFGSPLSSLGKQAKRIRTIDQDIVIYEIPG</sequence>
<evidence type="ECO:0000256" key="1">
    <source>
        <dbReference type="SAM" id="SignalP"/>
    </source>
</evidence>
<evidence type="ECO:0008006" key="4">
    <source>
        <dbReference type="Google" id="ProtNLM"/>
    </source>
</evidence>
<accession>A0ABY7LY37</accession>
<proteinExistence type="predicted"/>
<protein>
    <recommendedName>
        <fullName evidence="4">DUF4294 domain-containing protein</fullName>
    </recommendedName>
</protein>
<dbReference type="EMBL" id="CP114769">
    <property type="protein sequence ID" value="WBA44317.1"/>
    <property type="molecule type" value="Genomic_DNA"/>
</dbReference>
<keyword evidence="2" id="KW-0614">Plasmid</keyword>
<name>A0ABY7LY37_9BACT</name>
<evidence type="ECO:0000313" key="3">
    <source>
        <dbReference type="Proteomes" id="UP001211005"/>
    </source>
</evidence>
<keyword evidence="3" id="KW-1185">Reference proteome</keyword>
<feature type="chain" id="PRO_5045190059" description="DUF4294 domain-containing protein" evidence="1">
    <location>
        <begin position="22"/>
        <end position="245"/>
    </location>
</feature>
<gene>
    <name evidence="2" type="ORF">O3303_21155</name>
</gene>